<evidence type="ECO:0000259" key="6">
    <source>
        <dbReference type="PROSITE" id="PS51352"/>
    </source>
</evidence>
<dbReference type="FunFam" id="3.40.30.10:FF:000013">
    <property type="entry name" value="Blast:Protein SCO1 homolog, mitochondrial"/>
    <property type="match status" value="1"/>
</dbReference>
<reference evidence="7 8" key="1">
    <citation type="submission" date="2016-10" db="EMBL/GenBank/DDBJ databases">
        <authorList>
            <person name="de Groot N.N."/>
        </authorList>
    </citation>
    <scope>NUCLEOTIDE SEQUENCE [LARGE SCALE GENOMIC DNA]</scope>
    <source>
        <strain evidence="7 8">CGMCC 1.7659</strain>
    </source>
</reference>
<proteinExistence type="inferred from homology"/>
<keyword evidence="2 3" id="KW-0186">Copper</keyword>
<comment type="similarity">
    <text evidence="1">Belongs to the SCO1/2 family.</text>
</comment>
<name>A0A1I5A4L7_9GAMM</name>
<dbReference type="GO" id="GO:0046872">
    <property type="term" value="F:metal ion binding"/>
    <property type="evidence" value="ECO:0007669"/>
    <property type="project" value="UniProtKB-KW"/>
</dbReference>
<feature type="binding site" evidence="3">
    <location>
        <position position="176"/>
    </location>
    <ligand>
        <name>Cu cation</name>
        <dbReference type="ChEBI" id="CHEBI:23378"/>
    </ligand>
</feature>
<dbReference type="RefSeq" id="WP_175498148.1">
    <property type="nucleotide sequence ID" value="NZ_FOVF01000032.1"/>
</dbReference>
<accession>A0A1I5A4L7</accession>
<evidence type="ECO:0000313" key="8">
    <source>
        <dbReference type="Proteomes" id="UP000198575"/>
    </source>
</evidence>
<dbReference type="PROSITE" id="PS51352">
    <property type="entry name" value="THIOREDOXIN_2"/>
    <property type="match status" value="1"/>
</dbReference>
<feature type="domain" description="Thioredoxin" evidence="6">
    <location>
        <begin position="48"/>
        <end position="213"/>
    </location>
</feature>
<keyword evidence="5" id="KW-1133">Transmembrane helix</keyword>
<keyword evidence="8" id="KW-1185">Reference proteome</keyword>
<evidence type="ECO:0000313" key="7">
    <source>
        <dbReference type="EMBL" id="SFN57424.1"/>
    </source>
</evidence>
<dbReference type="Proteomes" id="UP000198575">
    <property type="component" value="Unassembled WGS sequence"/>
</dbReference>
<dbReference type="Gene3D" id="3.40.30.10">
    <property type="entry name" value="Glutaredoxin"/>
    <property type="match status" value="1"/>
</dbReference>
<feature type="binding site" evidence="3">
    <location>
        <position position="86"/>
    </location>
    <ligand>
        <name>Cu cation</name>
        <dbReference type="ChEBI" id="CHEBI:23378"/>
    </ligand>
</feature>
<evidence type="ECO:0000256" key="5">
    <source>
        <dbReference type="SAM" id="Phobius"/>
    </source>
</evidence>
<dbReference type="STRING" id="578942.SAMN05216289_13216"/>
<dbReference type="InterPro" id="IPR036249">
    <property type="entry name" value="Thioredoxin-like_sf"/>
</dbReference>
<dbReference type="AlphaFoldDB" id="A0A1I5A4L7"/>
<dbReference type="InterPro" id="IPR013766">
    <property type="entry name" value="Thioredoxin_domain"/>
</dbReference>
<evidence type="ECO:0000256" key="3">
    <source>
        <dbReference type="PIRSR" id="PIRSR603782-1"/>
    </source>
</evidence>
<evidence type="ECO:0000256" key="1">
    <source>
        <dbReference type="ARBA" id="ARBA00010996"/>
    </source>
</evidence>
<keyword evidence="4" id="KW-1015">Disulfide bond</keyword>
<dbReference type="PANTHER" id="PTHR12151:SF25">
    <property type="entry name" value="LINALOOL DEHYDRATASE_ISOMERASE DOMAIN-CONTAINING PROTEIN"/>
    <property type="match status" value="1"/>
</dbReference>
<evidence type="ECO:0000256" key="2">
    <source>
        <dbReference type="ARBA" id="ARBA00023008"/>
    </source>
</evidence>
<keyword evidence="5" id="KW-0812">Transmembrane</keyword>
<evidence type="ECO:0000256" key="4">
    <source>
        <dbReference type="PIRSR" id="PIRSR603782-2"/>
    </source>
</evidence>
<organism evidence="7 8">
    <name type="scientific">Dokdonella immobilis</name>
    <dbReference type="NCBI Taxonomy" id="578942"/>
    <lineage>
        <taxon>Bacteria</taxon>
        <taxon>Pseudomonadati</taxon>
        <taxon>Pseudomonadota</taxon>
        <taxon>Gammaproteobacteria</taxon>
        <taxon>Lysobacterales</taxon>
        <taxon>Rhodanobacteraceae</taxon>
        <taxon>Dokdonella</taxon>
    </lineage>
</organism>
<dbReference type="EMBL" id="FOVF01000032">
    <property type="protein sequence ID" value="SFN57424.1"/>
    <property type="molecule type" value="Genomic_DNA"/>
</dbReference>
<keyword evidence="3" id="KW-0479">Metal-binding</keyword>
<dbReference type="CDD" id="cd02968">
    <property type="entry name" value="SCO"/>
    <property type="match status" value="1"/>
</dbReference>
<keyword evidence="5" id="KW-0472">Membrane</keyword>
<dbReference type="PANTHER" id="PTHR12151">
    <property type="entry name" value="ELECTRON TRANSPORT PROTIN SCO1/SENC FAMILY MEMBER"/>
    <property type="match status" value="1"/>
</dbReference>
<feature type="transmembrane region" description="Helical" evidence="5">
    <location>
        <begin position="12"/>
        <end position="30"/>
    </location>
</feature>
<dbReference type="InterPro" id="IPR003782">
    <property type="entry name" value="SCO1/SenC"/>
</dbReference>
<feature type="disulfide bond" description="Redox-active" evidence="4">
    <location>
        <begin position="86"/>
        <end position="90"/>
    </location>
</feature>
<gene>
    <name evidence="7" type="ORF">SAMN05216289_13216</name>
</gene>
<protein>
    <submittedName>
        <fullName evidence="7">Protein SCO1/2</fullName>
    </submittedName>
</protein>
<dbReference type="Pfam" id="PF02630">
    <property type="entry name" value="SCO1-SenC"/>
    <property type="match status" value="1"/>
</dbReference>
<sequence length="213" mass="23018">MKLTRSRGRIGATPLIIIAAVALALGLWAGSRRIGPPAPPVVATAIMYPAPQPIGPFTLRRADGQALTESDLRGHWTIAFFGFTHCPDICPTTLAAFKQVWTRLASQGKTDQVQFLFVSVDPQRDTPEQLSRYVGFFNEDFLAATGTDDQLTRLTRSLGLVYARIPDESGGYSVDHSASAVIIDPQGRRAGLFRPPFEPGPVSADILALTGSR</sequence>
<feature type="binding site" evidence="3">
    <location>
        <position position="90"/>
    </location>
    <ligand>
        <name>Cu cation</name>
        <dbReference type="ChEBI" id="CHEBI:23378"/>
    </ligand>
</feature>
<dbReference type="SUPFAM" id="SSF52833">
    <property type="entry name" value="Thioredoxin-like"/>
    <property type="match status" value="1"/>
</dbReference>